<dbReference type="PROSITE" id="PS51257">
    <property type="entry name" value="PROKAR_LIPOPROTEIN"/>
    <property type="match status" value="1"/>
</dbReference>
<keyword evidence="4" id="KW-1185">Reference proteome</keyword>
<evidence type="ECO:0000313" key="3">
    <source>
        <dbReference type="EMBL" id="QGY46233.1"/>
    </source>
</evidence>
<dbReference type="Pfam" id="PF01887">
    <property type="entry name" value="SAM_HAT_N"/>
    <property type="match status" value="1"/>
</dbReference>
<gene>
    <name evidence="3" type="ORF">GM418_21985</name>
</gene>
<name>A0A6I6K3R7_9BACT</name>
<dbReference type="Pfam" id="PF04392">
    <property type="entry name" value="ABC_sub_bind"/>
    <property type="match status" value="1"/>
</dbReference>
<dbReference type="Gene3D" id="2.40.30.90">
    <property type="entry name" value="Bacterial fluorinating enzyme like"/>
    <property type="match status" value="1"/>
</dbReference>
<sequence>MKKILFFTLSLLFTLSCSDDLTKDELVDSPSVVLISDNIESSDIIINVMGSIRQIYKNAYIDYIKTKSFDLYEATYHLEVAAKSYPDNTYFVVIVEPGAGSGRMVCKDNSGRRYLIPDNGVASRLMLNGELSEFYSVTNSDVLEGGNYQNMSIEDFYSSATVALLEDKPLSNFGEILNSPETIQISQPNKNGTTITGQILYIDNFGNCHSNISNDLMSEFDLGDLLKIEINGEKTFFAKLGTTYSSVGNSQNVGFIDASLKLRLAVNVGDLSLRYAINAGDKIKITKSSARVGILYYNKSSVATSITGGMKEKLSELGLSETNFIQFIERDADNDASRLFDLIQEILDADVDIFLSVSTPASQAAVNNVPEEIPLIFTYVTDPESSGILDTRGNLTGLSDATNFNDYLSFVKRIMPNLKNAGRLYNPYESNSAFAQSQLVSLMRFYNLNFTSVGIPSINAVYEGYWSLANNSNIEAILVAADNTVSDGMTELTGLAIKDKIPVIGDSFQHCEDGALASISIDYEKLASSTGEQIAAVLLGANPDEEEIKYFSTDVIALNTKTATDIGFTIPSEILSEAKYTYSTND</sequence>
<dbReference type="AlphaFoldDB" id="A0A6I6K3R7"/>
<reference evidence="3 4" key="1">
    <citation type="submission" date="2019-11" db="EMBL/GenBank/DDBJ databases">
        <authorList>
            <person name="Zheng R.K."/>
            <person name="Sun C.M."/>
        </authorList>
    </citation>
    <scope>NUCLEOTIDE SEQUENCE [LARGE SCALE GENOMIC DNA]</scope>
    <source>
        <strain evidence="3 4">WC007</strain>
    </source>
</reference>
<evidence type="ECO:0000259" key="2">
    <source>
        <dbReference type="Pfam" id="PF20257"/>
    </source>
</evidence>
<dbReference type="Pfam" id="PF20257">
    <property type="entry name" value="SAM_HAT_C"/>
    <property type="match status" value="1"/>
</dbReference>
<accession>A0A6I6K3R7</accession>
<dbReference type="PANTHER" id="PTHR35271:SF1">
    <property type="entry name" value="ABC TRANSPORTER, SUBSTRATE-BINDING LIPOPROTEIN"/>
    <property type="match status" value="1"/>
</dbReference>
<protein>
    <recommendedName>
        <fullName evidence="5">ABC transporter substrate-binding protein</fullName>
    </recommendedName>
</protein>
<evidence type="ECO:0000313" key="4">
    <source>
        <dbReference type="Proteomes" id="UP000428260"/>
    </source>
</evidence>
<dbReference type="Gene3D" id="3.40.50.10790">
    <property type="entry name" value="S-adenosyl-l-methionine hydroxide adenosyltransferase, N-terminal"/>
    <property type="match status" value="1"/>
</dbReference>
<dbReference type="PANTHER" id="PTHR35271">
    <property type="entry name" value="ABC TRANSPORTER, SUBSTRATE-BINDING LIPOPROTEIN-RELATED"/>
    <property type="match status" value="1"/>
</dbReference>
<feature type="domain" description="S-adenosyl-l-methionine hydroxide adenosyltransferase C-terminal" evidence="2">
    <location>
        <begin position="197"/>
        <end position="283"/>
    </location>
</feature>
<proteinExistence type="predicted"/>
<dbReference type="InterPro" id="IPR046470">
    <property type="entry name" value="SAM_HAT_C"/>
</dbReference>
<dbReference type="KEGG" id="mcos:GM418_21985"/>
<dbReference type="InterPro" id="IPR023228">
    <property type="entry name" value="SAM_OH_AdoTrfase_N_sf"/>
</dbReference>
<dbReference type="InterPro" id="IPR046469">
    <property type="entry name" value="SAM_HAT_N"/>
</dbReference>
<organism evidence="3 4">
    <name type="scientific">Maribellus comscasis</name>
    <dbReference type="NCBI Taxonomy" id="2681766"/>
    <lineage>
        <taxon>Bacteria</taxon>
        <taxon>Pseudomonadati</taxon>
        <taxon>Bacteroidota</taxon>
        <taxon>Bacteroidia</taxon>
        <taxon>Marinilabiliales</taxon>
        <taxon>Prolixibacteraceae</taxon>
        <taxon>Maribellus</taxon>
    </lineage>
</organism>
<dbReference type="SUPFAM" id="SSF102522">
    <property type="entry name" value="Bacterial fluorinating enzyme, N-terminal domain"/>
    <property type="match status" value="1"/>
</dbReference>
<dbReference type="CDD" id="cd06325">
    <property type="entry name" value="PBP1_ABC_unchar_transporter"/>
    <property type="match status" value="1"/>
</dbReference>
<dbReference type="InterPro" id="IPR007487">
    <property type="entry name" value="ABC_transpt-TYRBP-like"/>
</dbReference>
<dbReference type="SUPFAM" id="SSF101852">
    <property type="entry name" value="Bacterial fluorinating enzyme, C-terminal domain"/>
    <property type="match status" value="1"/>
</dbReference>
<evidence type="ECO:0008006" key="5">
    <source>
        <dbReference type="Google" id="ProtNLM"/>
    </source>
</evidence>
<dbReference type="Proteomes" id="UP000428260">
    <property type="component" value="Chromosome"/>
</dbReference>
<dbReference type="InterPro" id="IPR023227">
    <property type="entry name" value="SAM_OH_AdoTrfase_C_sf"/>
</dbReference>
<feature type="domain" description="S-adenosyl-l-methionine hydroxide adenosyltransferase N-terminal" evidence="1">
    <location>
        <begin position="33"/>
        <end position="174"/>
    </location>
</feature>
<dbReference type="RefSeq" id="WP_158869370.1">
    <property type="nucleotide sequence ID" value="NZ_CP046401.1"/>
</dbReference>
<dbReference type="EMBL" id="CP046401">
    <property type="protein sequence ID" value="QGY46233.1"/>
    <property type="molecule type" value="Genomic_DNA"/>
</dbReference>
<evidence type="ECO:0000259" key="1">
    <source>
        <dbReference type="Pfam" id="PF01887"/>
    </source>
</evidence>
<dbReference type="Gene3D" id="3.40.50.2300">
    <property type="match status" value="2"/>
</dbReference>